<evidence type="ECO:0000259" key="17">
    <source>
        <dbReference type="PROSITE" id="PS50885"/>
    </source>
</evidence>
<evidence type="ECO:0000259" key="16">
    <source>
        <dbReference type="PROSITE" id="PS50112"/>
    </source>
</evidence>
<dbReference type="GO" id="GO:0007234">
    <property type="term" value="P:osmosensory signaling via phosphorelay pathway"/>
    <property type="evidence" value="ECO:0007669"/>
    <property type="project" value="TreeGrafter"/>
</dbReference>
<dbReference type="Gene3D" id="6.10.340.10">
    <property type="match status" value="1"/>
</dbReference>
<dbReference type="PANTHER" id="PTHR42878">
    <property type="entry name" value="TWO-COMPONENT HISTIDINE KINASE"/>
    <property type="match status" value="1"/>
</dbReference>
<dbReference type="Pfam" id="PF02518">
    <property type="entry name" value="HATPase_c"/>
    <property type="match status" value="1"/>
</dbReference>
<evidence type="ECO:0000256" key="6">
    <source>
        <dbReference type="ARBA" id="ARBA00022692"/>
    </source>
</evidence>
<dbReference type="InterPro" id="IPR003661">
    <property type="entry name" value="HisK_dim/P_dom"/>
</dbReference>
<organism evidence="18 19">
    <name type="scientific">Candidatus Azambacteria bacterium GW2011_GWF2_46_32</name>
    <dbReference type="NCBI Taxonomy" id="1618628"/>
    <lineage>
        <taxon>Bacteria</taxon>
        <taxon>Candidatus Azamiibacteriota</taxon>
    </lineage>
</organism>
<dbReference type="PROSITE" id="PS50885">
    <property type="entry name" value="HAMP"/>
    <property type="match status" value="1"/>
</dbReference>
<evidence type="ECO:0000256" key="9">
    <source>
        <dbReference type="ARBA" id="ARBA00022840"/>
    </source>
</evidence>
<protein>
    <recommendedName>
        <fullName evidence="3">histidine kinase</fullName>
        <ecNumber evidence="3">2.7.13.3</ecNumber>
    </recommendedName>
</protein>
<keyword evidence="4" id="KW-0597">Phosphoprotein</keyword>
<dbReference type="SUPFAM" id="SSF47384">
    <property type="entry name" value="Homodimeric domain of signal transducing histidine kinase"/>
    <property type="match status" value="1"/>
</dbReference>
<dbReference type="InterPro" id="IPR036890">
    <property type="entry name" value="HATPase_C_sf"/>
</dbReference>
<dbReference type="Proteomes" id="UP000034856">
    <property type="component" value="Unassembled WGS sequence"/>
</dbReference>
<comment type="subcellular location">
    <subcellularLocation>
        <location evidence="2">Membrane</location>
        <topology evidence="2">Multi-pass membrane protein</topology>
    </subcellularLocation>
</comment>
<dbReference type="SUPFAM" id="SSF55785">
    <property type="entry name" value="PYP-like sensor domain (PAS domain)"/>
    <property type="match status" value="1"/>
</dbReference>
<evidence type="ECO:0000256" key="12">
    <source>
        <dbReference type="ARBA" id="ARBA00023136"/>
    </source>
</evidence>
<dbReference type="InterPro" id="IPR050351">
    <property type="entry name" value="BphY/WalK/GraS-like"/>
</dbReference>
<keyword evidence="5" id="KW-0808">Transferase</keyword>
<proteinExistence type="predicted"/>
<evidence type="ECO:0000256" key="14">
    <source>
        <dbReference type="SAM" id="Phobius"/>
    </source>
</evidence>
<gene>
    <name evidence="18" type="ORF">UX51_C0040G0007</name>
</gene>
<keyword evidence="6 14" id="KW-0812">Transmembrane</keyword>
<evidence type="ECO:0000313" key="19">
    <source>
        <dbReference type="Proteomes" id="UP000034856"/>
    </source>
</evidence>
<dbReference type="SMART" id="SM00304">
    <property type="entry name" value="HAMP"/>
    <property type="match status" value="1"/>
</dbReference>
<dbReference type="Gene3D" id="1.10.287.130">
    <property type="match status" value="1"/>
</dbReference>
<dbReference type="InterPro" id="IPR003594">
    <property type="entry name" value="HATPase_dom"/>
</dbReference>
<dbReference type="InterPro" id="IPR003660">
    <property type="entry name" value="HAMP_dom"/>
</dbReference>
<dbReference type="GO" id="GO:0000156">
    <property type="term" value="F:phosphorelay response regulator activity"/>
    <property type="evidence" value="ECO:0007669"/>
    <property type="project" value="TreeGrafter"/>
</dbReference>
<evidence type="ECO:0000256" key="1">
    <source>
        <dbReference type="ARBA" id="ARBA00000085"/>
    </source>
</evidence>
<feature type="domain" description="Histidine kinase" evidence="15">
    <location>
        <begin position="462"/>
        <end position="681"/>
    </location>
</feature>
<comment type="catalytic activity">
    <reaction evidence="1">
        <text>ATP + protein L-histidine = ADP + protein N-phospho-L-histidine.</text>
        <dbReference type="EC" id="2.7.13.3"/>
    </reaction>
</comment>
<comment type="caution">
    <text evidence="18">The sequence shown here is derived from an EMBL/GenBank/DDBJ whole genome shotgun (WGS) entry which is preliminary data.</text>
</comment>
<dbReference type="PANTHER" id="PTHR42878:SF7">
    <property type="entry name" value="SENSOR HISTIDINE KINASE GLRK"/>
    <property type="match status" value="1"/>
</dbReference>
<dbReference type="Gene3D" id="3.30.450.20">
    <property type="entry name" value="PAS domain"/>
    <property type="match status" value="1"/>
</dbReference>
<evidence type="ECO:0000256" key="13">
    <source>
        <dbReference type="SAM" id="Coils"/>
    </source>
</evidence>
<evidence type="ECO:0000256" key="8">
    <source>
        <dbReference type="ARBA" id="ARBA00022777"/>
    </source>
</evidence>
<keyword evidence="10 14" id="KW-1133">Transmembrane helix</keyword>
<name>A0A0G1PW91_9BACT</name>
<evidence type="ECO:0000256" key="10">
    <source>
        <dbReference type="ARBA" id="ARBA00022989"/>
    </source>
</evidence>
<evidence type="ECO:0000256" key="11">
    <source>
        <dbReference type="ARBA" id="ARBA00023012"/>
    </source>
</evidence>
<dbReference type="SMART" id="SM00388">
    <property type="entry name" value="HisKA"/>
    <property type="match status" value="1"/>
</dbReference>
<evidence type="ECO:0000256" key="5">
    <source>
        <dbReference type="ARBA" id="ARBA00022679"/>
    </source>
</evidence>
<dbReference type="CDD" id="cd06225">
    <property type="entry name" value="HAMP"/>
    <property type="match status" value="1"/>
</dbReference>
<dbReference type="EC" id="2.7.13.3" evidence="3"/>
<keyword evidence="8 18" id="KW-0418">Kinase</keyword>
<accession>A0A0G1PW91</accession>
<keyword evidence="12 14" id="KW-0472">Membrane</keyword>
<evidence type="ECO:0000256" key="4">
    <source>
        <dbReference type="ARBA" id="ARBA00022553"/>
    </source>
</evidence>
<feature type="domain" description="HAMP" evidence="17">
    <location>
        <begin position="213"/>
        <end position="265"/>
    </location>
</feature>
<dbReference type="PROSITE" id="PS50109">
    <property type="entry name" value="HIS_KIN"/>
    <property type="match status" value="1"/>
</dbReference>
<keyword evidence="7" id="KW-0547">Nucleotide-binding</keyword>
<keyword evidence="13" id="KW-0175">Coiled coil</keyword>
<dbReference type="CDD" id="cd00075">
    <property type="entry name" value="HATPase"/>
    <property type="match status" value="1"/>
</dbReference>
<evidence type="ECO:0000259" key="15">
    <source>
        <dbReference type="PROSITE" id="PS50109"/>
    </source>
</evidence>
<dbReference type="PROSITE" id="PS50112">
    <property type="entry name" value="PAS"/>
    <property type="match status" value="1"/>
</dbReference>
<dbReference type="Pfam" id="PF13188">
    <property type="entry name" value="PAS_8"/>
    <property type="match status" value="1"/>
</dbReference>
<sequence length="690" mass="78128">MRLNLANKISLFLIAFIAAVGVALFFTTNRMIENNLIMFLKIQQETHVVGHTLHETTHENWLNPKTVSAKEKFNDLVEEVLFFPDTLRIKIWSPELEVLFTDPGAEGLMGKRFPENESVKRAFQTGQTGFEREEAEEFAGKPEHIYDLGLGEVFEIYVPIVFPGRDKPVGVVEIYQSARIFNLLFADTARFFILILAAGFLILFFVFAVILQYLVHRPLASLGEGTGKIAKGDFDFEIKPFAKDEIGHLAENLDFMRRALKQKGESEESYRLLLLNALQDAEREKKNTLREKSKFETVLTNINDAVVLTDMQGVVVAVNKTFEKVFKRAAKDIINRPFDAFIELIKNSFVHPAAANLSAKNNGGANQPPTNFADKINDGEVETPEKWFRKAFSSYAILEKELTLNRPLTEYGIVAGPAKPTFKLFTTPAWSIEMTMMGRIWVFSDISNQKELEKARLEFVSLTSHQLRTPSSGIKAFLELILGGDAGPLTETQTDYLNEIYQSNERMIELVEALLNVSKIESGRLVLEPRPVDLIKLSEEVIEEVMPLIKERKQKFEFIKPAESPRAALDARLIFQVISNLLTNASKYNSEGGSIVLQISKETNEILFRVSDNGWGIPKHQQDKIFTKFFRGDNVVMRQTVGSGLGLYIVKQIVEMSGGRVWFESEENKGTTFYFTLPFALQPISPKIKK</sequence>
<dbReference type="CDD" id="cd00082">
    <property type="entry name" value="HisKA"/>
    <property type="match status" value="1"/>
</dbReference>
<feature type="coiled-coil region" evidence="13">
    <location>
        <begin position="271"/>
        <end position="298"/>
    </location>
</feature>
<dbReference type="GO" id="GO:0016020">
    <property type="term" value="C:membrane"/>
    <property type="evidence" value="ECO:0007669"/>
    <property type="project" value="UniProtKB-SubCell"/>
</dbReference>
<dbReference type="PRINTS" id="PR00344">
    <property type="entry name" value="BCTRLSENSOR"/>
</dbReference>
<dbReference type="Pfam" id="PF00672">
    <property type="entry name" value="HAMP"/>
    <property type="match status" value="1"/>
</dbReference>
<dbReference type="GO" id="GO:0030295">
    <property type="term" value="F:protein kinase activator activity"/>
    <property type="evidence" value="ECO:0007669"/>
    <property type="project" value="TreeGrafter"/>
</dbReference>
<dbReference type="EMBL" id="LCMM01000040">
    <property type="protein sequence ID" value="KKU36832.1"/>
    <property type="molecule type" value="Genomic_DNA"/>
</dbReference>
<dbReference type="SMART" id="SM00387">
    <property type="entry name" value="HATPase_c"/>
    <property type="match status" value="1"/>
</dbReference>
<keyword evidence="9" id="KW-0067">ATP-binding</keyword>
<dbReference type="InterPro" id="IPR000014">
    <property type="entry name" value="PAS"/>
</dbReference>
<evidence type="ECO:0000256" key="3">
    <source>
        <dbReference type="ARBA" id="ARBA00012438"/>
    </source>
</evidence>
<dbReference type="InterPro" id="IPR005467">
    <property type="entry name" value="His_kinase_dom"/>
</dbReference>
<dbReference type="SUPFAM" id="SSF158472">
    <property type="entry name" value="HAMP domain-like"/>
    <property type="match status" value="1"/>
</dbReference>
<feature type="domain" description="PAS" evidence="16">
    <location>
        <begin position="291"/>
        <end position="345"/>
    </location>
</feature>
<dbReference type="InterPro" id="IPR036097">
    <property type="entry name" value="HisK_dim/P_sf"/>
</dbReference>
<dbReference type="GO" id="GO:0005524">
    <property type="term" value="F:ATP binding"/>
    <property type="evidence" value="ECO:0007669"/>
    <property type="project" value="UniProtKB-KW"/>
</dbReference>
<dbReference type="SUPFAM" id="SSF55874">
    <property type="entry name" value="ATPase domain of HSP90 chaperone/DNA topoisomerase II/histidine kinase"/>
    <property type="match status" value="1"/>
</dbReference>
<reference evidence="18 19" key="1">
    <citation type="journal article" date="2015" name="Nature">
        <title>rRNA introns, odd ribosomes, and small enigmatic genomes across a large radiation of phyla.</title>
        <authorList>
            <person name="Brown C.T."/>
            <person name="Hug L.A."/>
            <person name="Thomas B.C."/>
            <person name="Sharon I."/>
            <person name="Castelle C.J."/>
            <person name="Singh A."/>
            <person name="Wilkins M.J."/>
            <person name="Williams K.H."/>
            <person name="Banfield J.F."/>
        </authorList>
    </citation>
    <scope>NUCLEOTIDE SEQUENCE [LARGE SCALE GENOMIC DNA]</scope>
</reference>
<dbReference type="Pfam" id="PF00512">
    <property type="entry name" value="HisKA"/>
    <property type="match status" value="1"/>
</dbReference>
<dbReference type="AlphaFoldDB" id="A0A0G1PW91"/>
<dbReference type="Gene3D" id="3.30.565.10">
    <property type="entry name" value="Histidine kinase-like ATPase, C-terminal domain"/>
    <property type="match status" value="1"/>
</dbReference>
<dbReference type="InterPro" id="IPR035965">
    <property type="entry name" value="PAS-like_dom_sf"/>
</dbReference>
<feature type="transmembrane region" description="Helical" evidence="14">
    <location>
        <begin position="191"/>
        <end position="215"/>
    </location>
</feature>
<evidence type="ECO:0000256" key="7">
    <source>
        <dbReference type="ARBA" id="ARBA00022741"/>
    </source>
</evidence>
<evidence type="ECO:0000256" key="2">
    <source>
        <dbReference type="ARBA" id="ARBA00004141"/>
    </source>
</evidence>
<dbReference type="InterPro" id="IPR004358">
    <property type="entry name" value="Sig_transdc_His_kin-like_C"/>
</dbReference>
<feature type="transmembrane region" description="Helical" evidence="14">
    <location>
        <begin position="12"/>
        <end position="32"/>
    </location>
</feature>
<evidence type="ECO:0000313" key="18">
    <source>
        <dbReference type="EMBL" id="KKU36832.1"/>
    </source>
</evidence>
<keyword evidence="11" id="KW-0902">Two-component regulatory system</keyword>
<dbReference type="FunFam" id="3.30.565.10:FF:000006">
    <property type="entry name" value="Sensor histidine kinase WalK"/>
    <property type="match status" value="1"/>
</dbReference>
<dbReference type="GO" id="GO:0000155">
    <property type="term" value="F:phosphorelay sensor kinase activity"/>
    <property type="evidence" value="ECO:0007669"/>
    <property type="project" value="InterPro"/>
</dbReference>